<feature type="region of interest" description="Disordered" evidence="1">
    <location>
        <begin position="1"/>
        <end position="68"/>
    </location>
</feature>
<name>A0A6J4HAR2_9ACTN</name>
<organism evidence="2">
    <name type="scientific">uncultured Acidimicrobiales bacterium</name>
    <dbReference type="NCBI Taxonomy" id="310071"/>
    <lineage>
        <taxon>Bacteria</taxon>
        <taxon>Bacillati</taxon>
        <taxon>Actinomycetota</taxon>
        <taxon>Acidimicrobiia</taxon>
        <taxon>Acidimicrobiales</taxon>
        <taxon>environmental samples</taxon>
    </lineage>
</organism>
<evidence type="ECO:0000256" key="1">
    <source>
        <dbReference type="SAM" id="MobiDB-lite"/>
    </source>
</evidence>
<dbReference type="AlphaFoldDB" id="A0A6J4HAR2"/>
<sequence>VPRRAAAAPARHGLGRSDARRPLPRPRPASSRGSGGRARASARRPQPRLHGHRADRCRLGGGHPRHLV</sequence>
<gene>
    <name evidence="2" type="ORF">AVDCRST_MAG76-433</name>
</gene>
<protein>
    <submittedName>
        <fullName evidence="2">Uncharacterized protein</fullName>
    </submittedName>
</protein>
<feature type="non-terminal residue" evidence="2">
    <location>
        <position position="68"/>
    </location>
</feature>
<feature type="non-terminal residue" evidence="2">
    <location>
        <position position="1"/>
    </location>
</feature>
<evidence type="ECO:0000313" key="2">
    <source>
        <dbReference type="EMBL" id="CAA9216165.1"/>
    </source>
</evidence>
<feature type="compositionally biased region" description="Low complexity" evidence="1">
    <location>
        <begin position="1"/>
        <end position="11"/>
    </location>
</feature>
<feature type="compositionally biased region" description="Basic residues" evidence="1">
    <location>
        <begin position="40"/>
        <end position="51"/>
    </location>
</feature>
<accession>A0A6J4HAR2</accession>
<reference evidence="2" key="1">
    <citation type="submission" date="2020-02" db="EMBL/GenBank/DDBJ databases">
        <authorList>
            <person name="Meier V. D."/>
        </authorList>
    </citation>
    <scope>NUCLEOTIDE SEQUENCE</scope>
    <source>
        <strain evidence="2">AVDCRST_MAG76</strain>
    </source>
</reference>
<proteinExistence type="predicted"/>
<dbReference type="EMBL" id="CADCSZ010000028">
    <property type="protein sequence ID" value="CAA9216165.1"/>
    <property type="molecule type" value="Genomic_DNA"/>
</dbReference>